<evidence type="ECO:0000313" key="2">
    <source>
        <dbReference type="Proteomes" id="UP000181909"/>
    </source>
</evidence>
<dbReference type="OrthoDB" id="4371863at2"/>
<reference evidence="1 2" key="1">
    <citation type="submission" date="2016-11" db="EMBL/GenBank/DDBJ databases">
        <authorList>
            <person name="Jaros S."/>
            <person name="Januszkiewicz K."/>
            <person name="Wedrychowicz H."/>
        </authorList>
    </citation>
    <scope>NUCLEOTIDE SEQUENCE [LARGE SCALE GENOMIC DNA]</scope>
    <source>
        <strain evidence="1 2">OK807</strain>
    </source>
</reference>
<dbReference type="AlphaFoldDB" id="A0A1K1VWY2"/>
<proteinExistence type="predicted"/>
<organism evidence="1 2">
    <name type="scientific">Streptomyces atratus</name>
    <dbReference type="NCBI Taxonomy" id="1893"/>
    <lineage>
        <taxon>Bacteria</taxon>
        <taxon>Bacillati</taxon>
        <taxon>Actinomycetota</taxon>
        <taxon>Actinomycetes</taxon>
        <taxon>Kitasatosporales</taxon>
        <taxon>Streptomycetaceae</taxon>
        <taxon>Streptomyces</taxon>
    </lineage>
</organism>
<accession>A0A1K1VWY2</accession>
<name>A0A1K1VWY2_STRAR</name>
<evidence type="ECO:0000313" key="1">
    <source>
        <dbReference type="EMBL" id="SFX29164.1"/>
    </source>
</evidence>
<gene>
    <name evidence="1" type="ORF">SAMN02787144_1002149</name>
</gene>
<dbReference type="STRING" id="1893.SAMN02787144_1002149"/>
<dbReference type="Proteomes" id="UP000181909">
    <property type="component" value="Unassembled WGS sequence"/>
</dbReference>
<protein>
    <submittedName>
        <fullName evidence="1">Uncharacterized protein</fullName>
    </submittedName>
</protein>
<dbReference type="EMBL" id="FPJO01000002">
    <property type="protein sequence ID" value="SFX29164.1"/>
    <property type="molecule type" value="Genomic_DNA"/>
</dbReference>
<sequence>MPGRRRADPGPPTPTELLRRAGERAMAALDGEGRPRDPETLAVTCEIALRLALSYALVPAPEAEGEAAPLVRLVAGRTADAVSGTSPRAGARSPR</sequence>
<dbReference type="RefSeq" id="WP_143166449.1">
    <property type="nucleotide sequence ID" value="NZ_FPJO01000002.1"/>
</dbReference>